<dbReference type="AlphaFoldDB" id="A0A2I0JB49"/>
<keyword evidence="1" id="KW-0812">Transmembrane</keyword>
<protein>
    <submittedName>
        <fullName evidence="2">Uncharacterized protein</fullName>
    </submittedName>
</protein>
<proteinExistence type="predicted"/>
<reference evidence="2 3" key="1">
    <citation type="submission" date="2017-11" db="EMBL/GenBank/DDBJ databases">
        <title>De-novo sequencing of pomegranate (Punica granatum L.) genome.</title>
        <authorList>
            <person name="Akparov Z."/>
            <person name="Amiraslanov A."/>
            <person name="Hajiyeva S."/>
            <person name="Abbasov M."/>
            <person name="Kaur K."/>
            <person name="Hamwieh A."/>
            <person name="Solovyev V."/>
            <person name="Salamov A."/>
            <person name="Braich B."/>
            <person name="Kosarev P."/>
            <person name="Mahmoud A."/>
            <person name="Hajiyev E."/>
            <person name="Babayeva S."/>
            <person name="Izzatullayeva V."/>
            <person name="Mammadov A."/>
            <person name="Mammadov A."/>
            <person name="Sharifova S."/>
            <person name="Ojaghi J."/>
            <person name="Eynullazada K."/>
            <person name="Bayramov B."/>
            <person name="Abdulazimova A."/>
            <person name="Shahmuradov I."/>
        </authorList>
    </citation>
    <scope>NUCLEOTIDE SEQUENCE [LARGE SCALE GENOMIC DNA]</scope>
    <source>
        <strain evidence="3">cv. AG2017</strain>
        <tissue evidence="2">Leaf</tissue>
    </source>
</reference>
<organism evidence="2 3">
    <name type="scientific">Punica granatum</name>
    <name type="common">Pomegranate</name>
    <dbReference type="NCBI Taxonomy" id="22663"/>
    <lineage>
        <taxon>Eukaryota</taxon>
        <taxon>Viridiplantae</taxon>
        <taxon>Streptophyta</taxon>
        <taxon>Embryophyta</taxon>
        <taxon>Tracheophyta</taxon>
        <taxon>Spermatophyta</taxon>
        <taxon>Magnoliopsida</taxon>
        <taxon>eudicotyledons</taxon>
        <taxon>Gunneridae</taxon>
        <taxon>Pentapetalae</taxon>
        <taxon>rosids</taxon>
        <taxon>malvids</taxon>
        <taxon>Myrtales</taxon>
        <taxon>Lythraceae</taxon>
        <taxon>Punica</taxon>
    </lineage>
</organism>
<dbReference type="Proteomes" id="UP000233551">
    <property type="component" value="Unassembled WGS sequence"/>
</dbReference>
<evidence type="ECO:0000313" key="2">
    <source>
        <dbReference type="EMBL" id="PKI53458.1"/>
    </source>
</evidence>
<keyword evidence="1" id="KW-0472">Membrane</keyword>
<keyword evidence="3" id="KW-1185">Reference proteome</keyword>
<sequence length="110" mass="12269">MEYDSCKIFLKTRRFHGVAYRHGPPIHNRLPARWSVWPPQWTASAVGSCSHLPCRPPQPLASIDYVCPLSLLLITFATINLLLWPWLPTAEDDLSAANFDGGIGDRSVVA</sequence>
<keyword evidence="1" id="KW-1133">Transmembrane helix</keyword>
<evidence type="ECO:0000256" key="1">
    <source>
        <dbReference type="SAM" id="Phobius"/>
    </source>
</evidence>
<evidence type="ECO:0000313" key="3">
    <source>
        <dbReference type="Proteomes" id="UP000233551"/>
    </source>
</evidence>
<gene>
    <name evidence="2" type="ORF">CRG98_026148</name>
</gene>
<name>A0A2I0JB49_PUNGR</name>
<feature type="transmembrane region" description="Helical" evidence="1">
    <location>
        <begin position="65"/>
        <end position="87"/>
    </location>
</feature>
<comment type="caution">
    <text evidence="2">The sequence shown here is derived from an EMBL/GenBank/DDBJ whole genome shotgun (WGS) entry which is preliminary data.</text>
</comment>
<dbReference type="EMBL" id="PGOL01001857">
    <property type="protein sequence ID" value="PKI53458.1"/>
    <property type="molecule type" value="Genomic_DNA"/>
</dbReference>
<accession>A0A2I0JB49</accession>